<dbReference type="InterPro" id="IPR053717">
    <property type="entry name" value="MerB_lyase_sf"/>
</dbReference>
<dbReference type="GO" id="GO:0018836">
    <property type="term" value="F:alkylmercury lyase activity"/>
    <property type="evidence" value="ECO:0007669"/>
    <property type="project" value="InterPro"/>
</dbReference>
<dbReference type="AlphaFoldDB" id="A0A0P9FDP9"/>
<dbReference type="Pfam" id="PF03243">
    <property type="entry name" value="MerB"/>
    <property type="match status" value="1"/>
</dbReference>
<evidence type="ECO:0000313" key="1">
    <source>
        <dbReference type="EMBL" id="KPV54880.1"/>
    </source>
</evidence>
<dbReference type="InterPro" id="IPR004927">
    <property type="entry name" value="MerB"/>
</dbReference>
<protein>
    <recommendedName>
        <fullName evidence="3">Alkylmercury lyase</fullName>
    </recommendedName>
</protein>
<comment type="caution">
    <text evidence="1">The sequence shown here is derived from an EMBL/GenBank/DDBJ whole genome shotgun (WGS) entry which is preliminary data.</text>
</comment>
<organism evidence="1 2">
    <name type="scientific">Kouleothrix aurantiaca</name>
    <dbReference type="NCBI Taxonomy" id="186479"/>
    <lineage>
        <taxon>Bacteria</taxon>
        <taxon>Bacillati</taxon>
        <taxon>Chloroflexota</taxon>
        <taxon>Chloroflexia</taxon>
        <taxon>Chloroflexales</taxon>
        <taxon>Roseiflexineae</taxon>
        <taxon>Roseiflexaceae</taxon>
        <taxon>Kouleothrix</taxon>
    </lineage>
</organism>
<reference evidence="1 2" key="1">
    <citation type="submission" date="2015-09" db="EMBL/GenBank/DDBJ databases">
        <title>Draft genome sequence of Kouleothrix aurantiaca JCM 19913.</title>
        <authorList>
            <person name="Hemp J."/>
        </authorList>
    </citation>
    <scope>NUCLEOTIDE SEQUENCE [LARGE SCALE GENOMIC DNA]</scope>
    <source>
        <strain evidence="1 2">COM-B</strain>
    </source>
</reference>
<keyword evidence="2" id="KW-1185">Reference proteome</keyword>
<dbReference type="EMBL" id="LJCR01000009">
    <property type="protein sequence ID" value="KPV54880.1"/>
    <property type="molecule type" value="Genomic_DNA"/>
</dbReference>
<dbReference type="SUPFAM" id="SSF160387">
    <property type="entry name" value="NosL/MerB-like"/>
    <property type="match status" value="1"/>
</dbReference>
<sequence>MDDTTSHPVDDFDAGWQTVGRQYQPAIQVTSALIKLSGGGERPVEVEQLAAASDRPVDETLALARQFLKVNVQEGLVHLGLSTAGTSARYRLQIGARTIDAGGCAPDIVWMALLAGTPIHAQATCPATGSPIRVDFTPDGVERVEPPSSVIAVISPFAPQLQQLSSREQAEADVCSQQPFFASAEAAADWQAQHPAGRIFPVREFFVWWGRFLTAVSVDIP</sequence>
<accession>A0A0P9FDP9</accession>
<gene>
    <name evidence="1" type="ORF">SE17_01010</name>
</gene>
<dbReference type="Gene3D" id="3.30.450.410">
    <property type="match status" value="1"/>
</dbReference>
<evidence type="ECO:0008006" key="3">
    <source>
        <dbReference type="Google" id="ProtNLM"/>
    </source>
</evidence>
<proteinExistence type="predicted"/>
<name>A0A0P9FDP9_9CHLR</name>
<dbReference type="Proteomes" id="UP000050509">
    <property type="component" value="Unassembled WGS sequence"/>
</dbReference>
<evidence type="ECO:0000313" key="2">
    <source>
        <dbReference type="Proteomes" id="UP000050509"/>
    </source>
</evidence>